<dbReference type="Pfam" id="PF04321">
    <property type="entry name" value="RmlD_sub_bind"/>
    <property type="match status" value="1"/>
</dbReference>
<proteinExistence type="inferred from homology"/>
<keyword evidence="9" id="KW-1185">Reference proteome</keyword>
<evidence type="ECO:0000256" key="5">
    <source>
        <dbReference type="ARBA" id="ARBA00048200"/>
    </source>
</evidence>
<feature type="domain" description="RmlD-like substrate binding" evidence="7">
    <location>
        <begin position="8"/>
        <end position="245"/>
    </location>
</feature>
<comment type="function">
    <text evidence="6">Catalyzes the reduction of dTDP-6-deoxy-L-lyxo-4-hexulose to yield dTDP-L-rhamnose.</text>
</comment>
<comment type="similarity">
    <text evidence="2 6">Belongs to the dTDP-4-dehydrorhamnose reductase family.</text>
</comment>
<sequence>MKTESQIKILILGASGMLGNALYRFFSESDGFITHGTCRSPNFVQALPVSLRHNIVQDVDVENESSLAQLLTQLRPNIVVNCVGLVKQLAEANDAVAAIKINALLPHQLARHCKQVNARLIHVSTDCVFSGKKGNYTEQDMPDAQDLYGRSKLLGEVDYDNAITLRTSIIGHEINSNHGLVDWFLSQTGQVKGFRKAIFSGLPTVELARVIRDFVIPHPELRGTYHVSASPINKYELLKLVANAYCKQINVVADDNLVIDRCLDSTRFKLATGYQTVPWTELIGQMHKFSQSSCRQ</sequence>
<dbReference type="GO" id="GO:0005829">
    <property type="term" value="C:cytosol"/>
    <property type="evidence" value="ECO:0007669"/>
    <property type="project" value="TreeGrafter"/>
</dbReference>
<protein>
    <recommendedName>
        <fullName evidence="4 6">dTDP-4-dehydrorhamnose reductase</fullName>
        <ecNumber evidence="3 6">1.1.1.133</ecNumber>
    </recommendedName>
</protein>
<name>A0A2T0XID5_9BURK</name>
<evidence type="ECO:0000256" key="6">
    <source>
        <dbReference type="RuleBase" id="RU364082"/>
    </source>
</evidence>
<organism evidence="8 9">
    <name type="scientific">Jezberella montanilacus</name>
    <dbReference type="NCBI Taxonomy" id="323426"/>
    <lineage>
        <taxon>Bacteria</taxon>
        <taxon>Pseudomonadati</taxon>
        <taxon>Pseudomonadota</taxon>
        <taxon>Betaproteobacteria</taxon>
        <taxon>Burkholderiales</taxon>
        <taxon>Alcaligenaceae</taxon>
        <taxon>Jezberella</taxon>
    </lineage>
</organism>
<keyword evidence="6" id="KW-0521">NADP</keyword>
<comment type="pathway">
    <text evidence="1 6">Carbohydrate biosynthesis; dTDP-L-rhamnose biosynthesis.</text>
</comment>
<evidence type="ECO:0000256" key="4">
    <source>
        <dbReference type="ARBA" id="ARBA00017099"/>
    </source>
</evidence>
<gene>
    <name evidence="8" type="ORF">BCM14_1473</name>
</gene>
<dbReference type="GO" id="GO:0019305">
    <property type="term" value="P:dTDP-rhamnose biosynthetic process"/>
    <property type="evidence" value="ECO:0007669"/>
    <property type="project" value="UniProtKB-UniPathway"/>
</dbReference>
<dbReference type="PANTHER" id="PTHR10491:SF4">
    <property type="entry name" value="METHIONINE ADENOSYLTRANSFERASE 2 SUBUNIT BETA"/>
    <property type="match status" value="1"/>
</dbReference>
<dbReference type="UniPathway" id="UPA00124"/>
<dbReference type="Proteomes" id="UP000238308">
    <property type="component" value="Unassembled WGS sequence"/>
</dbReference>
<dbReference type="InterPro" id="IPR005913">
    <property type="entry name" value="dTDP_dehydrorham_reduct"/>
</dbReference>
<dbReference type="AlphaFoldDB" id="A0A2T0XID5"/>
<evidence type="ECO:0000313" key="8">
    <source>
        <dbReference type="EMBL" id="PRY98640.1"/>
    </source>
</evidence>
<evidence type="ECO:0000259" key="7">
    <source>
        <dbReference type="Pfam" id="PF04321"/>
    </source>
</evidence>
<dbReference type="PANTHER" id="PTHR10491">
    <property type="entry name" value="DTDP-4-DEHYDRORHAMNOSE REDUCTASE"/>
    <property type="match status" value="1"/>
</dbReference>
<comment type="catalytic activity">
    <reaction evidence="5 6">
        <text>dTDP-beta-L-rhamnose + NADP(+) = dTDP-4-dehydro-beta-L-rhamnose + NADPH + H(+)</text>
        <dbReference type="Rhea" id="RHEA:21796"/>
        <dbReference type="ChEBI" id="CHEBI:15378"/>
        <dbReference type="ChEBI" id="CHEBI:57510"/>
        <dbReference type="ChEBI" id="CHEBI:57783"/>
        <dbReference type="ChEBI" id="CHEBI:58349"/>
        <dbReference type="ChEBI" id="CHEBI:62830"/>
        <dbReference type="EC" id="1.1.1.133"/>
    </reaction>
</comment>
<dbReference type="Gene3D" id="3.40.50.720">
    <property type="entry name" value="NAD(P)-binding Rossmann-like Domain"/>
    <property type="match status" value="1"/>
</dbReference>
<dbReference type="EMBL" id="PVTV01000012">
    <property type="protein sequence ID" value="PRY98640.1"/>
    <property type="molecule type" value="Genomic_DNA"/>
</dbReference>
<dbReference type="EC" id="1.1.1.133" evidence="3 6"/>
<dbReference type="InterPro" id="IPR036291">
    <property type="entry name" value="NAD(P)-bd_dom_sf"/>
</dbReference>
<evidence type="ECO:0000256" key="2">
    <source>
        <dbReference type="ARBA" id="ARBA00010944"/>
    </source>
</evidence>
<dbReference type="InterPro" id="IPR029903">
    <property type="entry name" value="RmlD-like-bd"/>
</dbReference>
<comment type="cofactor">
    <cofactor evidence="6">
        <name>Mg(2+)</name>
        <dbReference type="ChEBI" id="CHEBI:18420"/>
    </cofactor>
    <text evidence="6">Binds 1 Mg(2+) ion per monomer.</text>
</comment>
<dbReference type="SUPFAM" id="SSF51735">
    <property type="entry name" value="NAD(P)-binding Rossmann-fold domains"/>
    <property type="match status" value="1"/>
</dbReference>
<evidence type="ECO:0000256" key="1">
    <source>
        <dbReference type="ARBA" id="ARBA00004781"/>
    </source>
</evidence>
<dbReference type="RefSeq" id="WP_259673477.1">
    <property type="nucleotide sequence ID" value="NZ_PVTV01000012.1"/>
</dbReference>
<accession>A0A2T0XID5</accession>
<evidence type="ECO:0000256" key="3">
    <source>
        <dbReference type="ARBA" id="ARBA00012929"/>
    </source>
</evidence>
<reference evidence="8 9" key="1">
    <citation type="submission" date="2018-03" db="EMBL/GenBank/DDBJ databases">
        <title>Genomic Encyclopedia of Type Strains, Phase III (KMG-III): the genomes of soil and plant-associated and newly described type strains.</title>
        <authorList>
            <person name="Whitman W."/>
        </authorList>
    </citation>
    <scope>NUCLEOTIDE SEQUENCE [LARGE SCALE GENOMIC DNA]</scope>
    <source>
        <strain evidence="8 9">MWH-P2sevCIIIb</strain>
    </source>
</reference>
<dbReference type="CDD" id="cd05254">
    <property type="entry name" value="dTDP_HR_like_SDR_e"/>
    <property type="match status" value="1"/>
</dbReference>
<keyword evidence="6" id="KW-0560">Oxidoreductase</keyword>
<evidence type="ECO:0000313" key="9">
    <source>
        <dbReference type="Proteomes" id="UP000238308"/>
    </source>
</evidence>
<dbReference type="GO" id="GO:0008831">
    <property type="term" value="F:dTDP-4-dehydrorhamnose reductase activity"/>
    <property type="evidence" value="ECO:0007669"/>
    <property type="project" value="UniProtKB-EC"/>
</dbReference>
<comment type="caution">
    <text evidence="8">The sequence shown here is derived from an EMBL/GenBank/DDBJ whole genome shotgun (WGS) entry which is preliminary data.</text>
</comment>